<feature type="transmembrane region" description="Helical" evidence="11">
    <location>
        <begin position="1360"/>
        <end position="1382"/>
    </location>
</feature>
<feature type="transmembrane region" description="Helical" evidence="11">
    <location>
        <begin position="1427"/>
        <end position="1445"/>
    </location>
</feature>
<dbReference type="SMART" id="SM00369">
    <property type="entry name" value="LRR_TYP"/>
    <property type="match status" value="4"/>
</dbReference>
<evidence type="ECO:0000256" key="11">
    <source>
        <dbReference type="SAM" id="Phobius"/>
    </source>
</evidence>
<dbReference type="Pfam" id="PF00002">
    <property type="entry name" value="7tm_2"/>
    <property type="match status" value="1"/>
</dbReference>
<gene>
    <name evidence="15" type="ORF">MCOR_6712</name>
</gene>
<feature type="transmembrane region" description="Helical" evidence="11">
    <location>
        <begin position="1557"/>
        <end position="1579"/>
    </location>
</feature>
<dbReference type="SUPFAM" id="SSF52200">
    <property type="entry name" value="Toll/Interleukin receptor TIR domain"/>
    <property type="match status" value="1"/>
</dbReference>
<feature type="transmembrane region" description="Helical" evidence="11">
    <location>
        <begin position="1394"/>
        <end position="1415"/>
    </location>
</feature>
<evidence type="ECO:0000256" key="6">
    <source>
        <dbReference type="ARBA" id="ARBA00022729"/>
    </source>
</evidence>
<evidence type="ECO:0000259" key="13">
    <source>
        <dbReference type="PROSITE" id="PS50104"/>
    </source>
</evidence>
<evidence type="ECO:0000256" key="4">
    <source>
        <dbReference type="ARBA" id="ARBA00022614"/>
    </source>
</evidence>
<feature type="domain" description="TIR" evidence="13">
    <location>
        <begin position="532"/>
        <end position="672"/>
    </location>
</feature>
<evidence type="ECO:0000259" key="14">
    <source>
        <dbReference type="PROSITE" id="PS50261"/>
    </source>
</evidence>
<name>A0A6J8AFR8_MYTCO</name>
<evidence type="ECO:0000313" key="15">
    <source>
        <dbReference type="EMBL" id="CAC5366388.1"/>
    </source>
</evidence>
<dbReference type="GO" id="GO:0007166">
    <property type="term" value="P:cell surface receptor signaling pathway"/>
    <property type="evidence" value="ECO:0007669"/>
    <property type="project" value="InterPro"/>
</dbReference>
<accession>A0A6J8AFR8</accession>
<dbReference type="SMART" id="SM00255">
    <property type="entry name" value="TIR"/>
    <property type="match status" value="1"/>
</dbReference>
<dbReference type="InterPro" id="IPR000832">
    <property type="entry name" value="GPCR_2_secretin-like"/>
</dbReference>
<feature type="transmembrane region" description="Helical" evidence="11">
    <location>
        <begin position="1585"/>
        <end position="1605"/>
    </location>
</feature>
<dbReference type="OrthoDB" id="6056922at2759"/>
<feature type="transmembrane region" description="Helical" evidence="11">
    <location>
        <begin position="1466"/>
        <end position="1489"/>
    </location>
</feature>
<evidence type="ECO:0000313" key="16">
    <source>
        <dbReference type="Proteomes" id="UP000507470"/>
    </source>
</evidence>
<evidence type="ECO:0000256" key="3">
    <source>
        <dbReference type="ARBA" id="ARBA00009634"/>
    </source>
</evidence>
<organism evidence="15 16">
    <name type="scientific">Mytilus coruscus</name>
    <name type="common">Sea mussel</name>
    <dbReference type="NCBI Taxonomy" id="42192"/>
    <lineage>
        <taxon>Eukaryota</taxon>
        <taxon>Metazoa</taxon>
        <taxon>Spiralia</taxon>
        <taxon>Lophotrochozoa</taxon>
        <taxon>Mollusca</taxon>
        <taxon>Bivalvia</taxon>
        <taxon>Autobranchia</taxon>
        <taxon>Pteriomorphia</taxon>
        <taxon>Mytilida</taxon>
        <taxon>Mytiloidea</taxon>
        <taxon>Mytilidae</taxon>
        <taxon>Mytilinae</taxon>
        <taxon>Mytilus</taxon>
    </lineage>
</organism>
<dbReference type="Gene3D" id="3.80.10.10">
    <property type="entry name" value="Ribonuclease Inhibitor"/>
    <property type="match status" value="3"/>
</dbReference>
<feature type="signal peptide" evidence="12">
    <location>
        <begin position="1"/>
        <end position="21"/>
    </location>
</feature>
<sequence length="1635" mass="187600">MNMHLLPLFVVLLQLEPFVSGRCSDSSATNIVMSNLGITEIDESLFEDCNPQAISIDLSGNQITHINATAFASYDRGLSQKYIPLFYQLKTLNLNDNQINSIDPNAFKYTKVLETLNMKNNQLRSLESEVFDPIGDTLVTLVLSSNQIASIGMSMFSTNLKALRNVDLSYNKMTYMEAWPYIPPSIITFNLSHNDVHEFTNRLNWTYDLQEPYHAYVDLRYNKFARWDDEWFRRYQKPNGDFVGDFVTYRLDITKNNWTCDCHMHYMASKIQDSFYRYAESELLHVECGSPPNLSGQRIMTVDLNEFNCDVINCSFGCKCTNISETKILQVDCMNGNLIMLPMKLPDIPDRTITLDVSNNSIWKIDPRPYVDQLVKLNAANNKLVFIDQETVKNMTQSKLSMNISNNNLNFLPNSIQNVQSISIYNNPFICDCNMTWMKGWLELDSIVEPDKSVTCKTTEGDVHKIIDVTESLLDCNYDTEIGLAVGFGVLLILVVIGIVWAKRCPYETKVLVFKFFRIHPSDKYKIDEEVKSYDAYISFDDENIHIRQWVTRKLKKRLEEKKQELFIPVINLQIGEEKADQIVKSMENSKRVIIILSDKYDENEWSVFECQQAEMLNPNDGRIIFIKYHPEAEDMVQKEPWKSRVKDRKVLAIGEKSSEHRWFWDKLKYELPDTFLDNIIVEYVSRESRRQLKSICAMTISSNNQFEFHISSQNISDQLSNVVDENISFDATPDNLVSTSNQNYKDNTSLTTSANLVLKRTESPDIISVTLTKTCDGDCNLGLNPINGELKEQTTTSGGEFSKSHFLDHKCKDWDCRENRCYCDVNCLHLKDCCANAFRSVFGLSHMAEIYNVLNDLDTFIQESQIRISKDIHLLKNYSSCHTIRLSPDQDFSLMVVDKCPQTFDGLEIIKANCILMNDSDIRNIYVSQIFGDHVVFRNIFCAICHGITMNKLTIWNANLHCLNGVNATSPLLDIQASCSMKFVIPILPEKPRRCYPLLTTNAECFSEPFNQERKTTELLCSSYYDPVEYLGISYKNLHCLPCPGVSNITEENCITYNNRHMEGSLIPGFDLLFSITESGIMWNGQKINFECGDNMVYDVHKQVCRHLECKAGFIPVHGVCVQFDTPRYFNDSSNFPLENNSSLNHVYSIEMFLVTEKQKTIEMEEIILEWVRDHCEYLSKVISQYDFDIMTRSTINITSSEELSQILSCFQDISKNIPYINSTNIKNYVNKSSLSCQEKITKLVNKFNDASVYPGAAIAYVNKNDSIDLYHTRFEITFSHGIGQIVHLSYCTPDDDRLNCTSVTTYSLSEYTFVNNTLTVYGKAINANDFFIDENDKLYLCVIEQTDPTQTTKLILEIITYVCSSISVIALIVLIIFHFAFPRLLNLHGKNLVCLSFSLLIALFLYPTCRFLPSSAQIVLAAFHHMTWLSAFAWMSVISYDIARKFFVKTMMKGGGNENRRFKFHCLFGWGIPTFIVTICSVLYFGFQREMINYNGNGFCWISNKTALLYALFVPVTCSFAFSFICFSIALYGIESSRRSAIAVTKRSDNRNMCLIYTKLTVILGGTWILVFMTSNIDFIELTYISTILNGLQGFFVCIISLCNQRTFKEVKRANTKSKSNKNTSMHFTFSTI</sequence>
<keyword evidence="10" id="KW-0675">Receptor</keyword>
<feature type="chain" id="PRO_5026668151" description="G-protein coupled receptors family 2 profile 2 domain-containing protein" evidence="12">
    <location>
        <begin position="22"/>
        <end position="1635"/>
    </location>
</feature>
<evidence type="ECO:0000256" key="7">
    <source>
        <dbReference type="ARBA" id="ARBA00022737"/>
    </source>
</evidence>
<dbReference type="EMBL" id="CACVKT020001241">
    <property type="protein sequence ID" value="CAC5366388.1"/>
    <property type="molecule type" value="Genomic_DNA"/>
</dbReference>
<keyword evidence="16" id="KW-1185">Reference proteome</keyword>
<dbReference type="InterPro" id="IPR000483">
    <property type="entry name" value="Cys-rich_flank_reg_C"/>
</dbReference>
<evidence type="ECO:0000256" key="9">
    <source>
        <dbReference type="ARBA" id="ARBA00023136"/>
    </source>
</evidence>
<dbReference type="InterPro" id="IPR000157">
    <property type="entry name" value="TIR_dom"/>
</dbReference>
<dbReference type="Proteomes" id="UP000507470">
    <property type="component" value="Unassembled WGS sequence"/>
</dbReference>
<comment type="subcellular location">
    <subcellularLocation>
        <location evidence="1">Membrane</location>
        <topology evidence="1">Multi-pass membrane protein</topology>
    </subcellularLocation>
    <subcellularLocation>
        <location evidence="2">Membrane</location>
        <topology evidence="2">Single-pass type I membrane protein</topology>
    </subcellularLocation>
</comment>
<dbReference type="SMART" id="SM00082">
    <property type="entry name" value="LRRCT"/>
    <property type="match status" value="2"/>
</dbReference>
<feature type="transmembrane region" description="Helical" evidence="11">
    <location>
        <begin position="1509"/>
        <end position="1536"/>
    </location>
</feature>
<evidence type="ECO:0000256" key="2">
    <source>
        <dbReference type="ARBA" id="ARBA00004479"/>
    </source>
</evidence>
<dbReference type="PROSITE" id="PS50261">
    <property type="entry name" value="G_PROTEIN_RECEP_F2_4"/>
    <property type="match status" value="1"/>
</dbReference>
<evidence type="ECO:0000256" key="10">
    <source>
        <dbReference type="ARBA" id="ARBA00023170"/>
    </source>
</evidence>
<evidence type="ECO:0000256" key="8">
    <source>
        <dbReference type="ARBA" id="ARBA00022989"/>
    </source>
</evidence>
<dbReference type="PANTHER" id="PTHR45902:SF1">
    <property type="entry name" value="LATROPHILIN RECEPTOR-LIKE PROTEIN A"/>
    <property type="match status" value="1"/>
</dbReference>
<dbReference type="InterPro" id="IPR035897">
    <property type="entry name" value="Toll_tir_struct_dom_sf"/>
</dbReference>
<dbReference type="InterPro" id="IPR001611">
    <property type="entry name" value="Leu-rich_rpt"/>
</dbReference>
<keyword evidence="4" id="KW-0433">Leucine-rich repeat</keyword>
<dbReference type="InterPro" id="IPR003591">
    <property type="entry name" value="Leu-rich_rpt_typical-subtyp"/>
</dbReference>
<evidence type="ECO:0000256" key="1">
    <source>
        <dbReference type="ARBA" id="ARBA00004141"/>
    </source>
</evidence>
<comment type="similarity">
    <text evidence="3">Belongs to the Toll-like receptor family.</text>
</comment>
<keyword evidence="6 12" id="KW-0732">Signal</keyword>
<dbReference type="InterPro" id="IPR017981">
    <property type="entry name" value="GPCR_2-like_7TM"/>
</dbReference>
<dbReference type="SUPFAM" id="SSF52058">
    <property type="entry name" value="L domain-like"/>
    <property type="match status" value="1"/>
</dbReference>
<keyword evidence="5 11" id="KW-0812">Transmembrane</keyword>
<keyword evidence="7" id="KW-0677">Repeat</keyword>
<dbReference type="PRINTS" id="PR01537">
    <property type="entry name" value="INTRLKN1R1F"/>
</dbReference>
<dbReference type="GO" id="GO:0004930">
    <property type="term" value="F:G protein-coupled receptor activity"/>
    <property type="evidence" value="ECO:0007669"/>
    <property type="project" value="InterPro"/>
</dbReference>
<dbReference type="PANTHER" id="PTHR45902">
    <property type="entry name" value="LATROPHILIN RECEPTOR-LIKE PROTEIN A"/>
    <property type="match status" value="1"/>
</dbReference>
<reference evidence="15 16" key="1">
    <citation type="submission" date="2020-06" db="EMBL/GenBank/DDBJ databases">
        <authorList>
            <person name="Li R."/>
            <person name="Bekaert M."/>
        </authorList>
    </citation>
    <scope>NUCLEOTIDE SEQUENCE [LARGE SCALE GENOMIC DNA]</scope>
    <source>
        <strain evidence="16">wild</strain>
    </source>
</reference>
<dbReference type="Gene3D" id="3.40.50.10140">
    <property type="entry name" value="Toll/interleukin-1 receptor homology (TIR) domain"/>
    <property type="match status" value="1"/>
</dbReference>
<protein>
    <recommendedName>
        <fullName evidence="17">G-protein coupled receptors family 2 profile 2 domain-containing protein</fullName>
    </recommendedName>
</protein>
<dbReference type="InterPro" id="IPR032675">
    <property type="entry name" value="LRR_dom_sf"/>
</dbReference>
<dbReference type="InterPro" id="IPR053231">
    <property type="entry name" value="GPCR_LN-TM7"/>
</dbReference>
<dbReference type="Pfam" id="PF01582">
    <property type="entry name" value="TIR"/>
    <property type="match status" value="1"/>
</dbReference>
<keyword evidence="8 11" id="KW-1133">Transmembrane helix</keyword>
<dbReference type="PROSITE" id="PS51450">
    <property type="entry name" value="LRR"/>
    <property type="match status" value="1"/>
</dbReference>
<dbReference type="CDD" id="cd15039">
    <property type="entry name" value="7tmB3_Methuselah-like"/>
    <property type="match status" value="1"/>
</dbReference>
<dbReference type="GO" id="GO:0016020">
    <property type="term" value="C:membrane"/>
    <property type="evidence" value="ECO:0007669"/>
    <property type="project" value="UniProtKB-SubCell"/>
</dbReference>
<evidence type="ECO:0000256" key="5">
    <source>
        <dbReference type="ARBA" id="ARBA00022692"/>
    </source>
</evidence>
<dbReference type="Pfam" id="PF13855">
    <property type="entry name" value="LRR_8"/>
    <property type="match status" value="1"/>
</dbReference>
<evidence type="ECO:0008006" key="17">
    <source>
        <dbReference type="Google" id="ProtNLM"/>
    </source>
</evidence>
<keyword evidence="9 11" id="KW-0472">Membrane</keyword>
<dbReference type="PROSITE" id="PS50104">
    <property type="entry name" value="TIR"/>
    <property type="match status" value="1"/>
</dbReference>
<proteinExistence type="inferred from homology"/>
<feature type="domain" description="G-protein coupled receptors family 2 profile 2" evidence="14">
    <location>
        <begin position="1358"/>
        <end position="1607"/>
    </location>
</feature>
<evidence type="ECO:0000256" key="12">
    <source>
        <dbReference type="SAM" id="SignalP"/>
    </source>
</evidence>
<dbReference type="Gene3D" id="1.20.1070.10">
    <property type="entry name" value="Rhodopsin 7-helix transmembrane proteins"/>
    <property type="match status" value="1"/>
</dbReference>